<dbReference type="Pfam" id="PF00535">
    <property type="entry name" value="Glycos_transf_2"/>
    <property type="match status" value="1"/>
</dbReference>
<dbReference type="SUPFAM" id="SSF53448">
    <property type="entry name" value="Nucleotide-diphospho-sugar transferases"/>
    <property type="match status" value="1"/>
</dbReference>
<feature type="transmembrane region" description="Helical" evidence="1">
    <location>
        <begin position="9"/>
        <end position="28"/>
    </location>
</feature>
<dbReference type="Proteomes" id="UP000001357">
    <property type="component" value="Unassembled WGS sequence"/>
</dbReference>
<keyword evidence="1" id="KW-0812">Transmembrane</keyword>
<evidence type="ECO:0000259" key="2">
    <source>
        <dbReference type="Pfam" id="PF00535"/>
    </source>
</evidence>
<accession>A9UZ62</accession>
<dbReference type="EMBL" id="CH991551">
    <property type="protein sequence ID" value="EDQ89310.1"/>
    <property type="molecule type" value="Genomic_DNA"/>
</dbReference>
<proteinExistence type="predicted"/>
<dbReference type="PANTHER" id="PTHR22916">
    <property type="entry name" value="GLYCOSYLTRANSFERASE"/>
    <property type="match status" value="1"/>
</dbReference>
<reference evidence="3 4" key="1">
    <citation type="journal article" date="2008" name="Nature">
        <title>The genome of the choanoflagellate Monosiga brevicollis and the origin of metazoans.</title>
        <authorList>
            <consortium name="JGI Sequencing"/>
            <person name="King N."/>
            <person name="Westbrook M.J."/>
            <person name="Young S.L."/>
            <person name="Kuo A."/>
            <person name="Abedin M."/>
            <person name="Chapman J."/>
            <person name="Fairclough S."/>
            <person name="Hellsten U."/>
            <person name="Isogai Y."/>
            <person name="Letunic I."/>
            <person name="Marr M."/>
            <person name="Pincus D."/>
            <person name="Putnam N."/>
            <person name="Rokas A."/>
            <person name="Wright K.J."/>
            <person name="Zuzow R."/>
            <person name="Dirks W."/>
            <person name="Good M."/>
            <person name="Goodstein D."/>
            <person name="Lemons D."/>
            <person name="Li W."/>
            <person name="Lyons J.B."/>
            <person name="Morris A."/>
            <person name="Nichols S."/>
            <person name="Richter D.J."/>
            <person name="Salamov A."/>
            <person name="Bork P."/>
            <person name="Lim W.A."/>
            <person name="Manning G."/>
            <person name="Miller W.T."/>
            <person name="McGinnis W."/>
            <person name="Shapiro H."/>
            <person name="Tjian R."/>
            <person name="Grigoriev I.V."/>
            <person name="Rokhsar D."/>
        </authorList>
    </citation>
    <scope>NUCLEOTIDE SEQUENCE [LARGE SCALE GENOMIC DNA]</scope>
    <source>
        <strain evidence="4">MX1 / ATCC 50154</strain>
    </source>
</reference>
<sequence length="345" mass="39253">MEGRSLRQGICKIMLLFLFGVVFTWMLMGKEDEPPVVEEVVVPTPDAAAAYWRKVGVEFAEEIGVSWFASRIRRGTCPPVRRARCTKVAEKFSVVIPAHIDQDSMAKSTWPSTALERVVQSLANQERYCPAEVIFVLSNVSSHRLATELRSCLREAFKASRILSELRILVRPGIHFAGANRNAGADAATRPFIVLSDGDDMWHPHKMEHLVNTVDEETLILTHTFLLVQRNSPWVPANWNLIEPPTVIDHANTGLGLIRPNCSRPACYYACHGHAVVRRSIWNATRPREDLRLGEDAEFLVRAYRYWEARLPADTKFFRHINASLIAYFADWQFRHVYIAYPLSA</sequence>
<feature type="domain" description="Glycosyltransferase 2-like" evidence="2">
    <location>
        <begin position="112"/>
        <end position="281"/>
    </location>
</feature>
<gene>
    <name evidence="3" type="ORF">MONBRDRAFT_37033</name>
</gene>
<dbReference type="GeneID" id="5891102"/>
<dbReference type="CDD" id="cd00761">
    <property type="entry name" value="Glyco_tranf_GTA_type"/>
    <property type="match status" value="1"/>
</dbReference>
<dbReference type="InParanoid" id="A9UZ62"/>
<evidence type="ECO:0000313" key="3">
    <source>
        <dbReference type="EMBL" id="EDQ89310.1"/>
    </source>
</evidence>
<dbReference type="GO" id="GO:0016758">
    <property type="term" value="F:hexosyltransferase activity"/>
    <property type="evidence" value="ECO:0007669"/>
    <property type="project" value="UniProtKB-ARBA"/>
</dbReference>
<evidence type="ECO:0000313" key="4">
    <source>
        <dbReference type="Proteomes" id="UP000001357"/>
    </source>
</evidence>
<organism evidence="3 4">
    <name type="scientific">Monosiga brevicollis</name>
    <name type="common">Choanoflagellate</name>
    <dbReference type="NCBI Taxonomy" id="81824"/>
    <lineage>
        <taxon>Eukaryota</taxon>
        <taxon>Choanoflagellata</taxon>
        <taxon>Craspedida</taxon>
        <taxon>Salpingoecidae</taxon>
        <taxon>Monosiga</taxon>
    </lineage>
</organism>
<protein>
    <recommendedName>
        <fullName evidence="2">Glycosyltransferase 2-like domain-containing protein</fullName>
    </recommendedName>
</protein>
<dbReference type="InterPro" id="IPR029044">
    <property type="entry name" value="Nucleotide-diphossugar_trans"/>
</dbReference>
<keyword evidence="1" id="KW-0472">Membrane</keyword>
<name>A9UZ62_MONBE</name>
<keyword evidence="4" id="KW-1185">Reference proteome</keyword>
<dbReference type="RefSeq" id="XP_001745886.1">
    <property type="nucleotide sequence ID" value="XM_001745834.1"/>
</dbReference>
<dbReference type="PANTHER" id="PTHR22916:SF3">
    <property type="entry name" value="UDP-GLCNAC:BETAGAL BETA-1,3-N-ACETYLGLUCOSAMINYLTRANSFERASE-LIKE PROTEIN 1"/>
    <property type="match status" value="1"/>
</dbReference>
<keyword evidence="1" id="KW-1133">Transmembrane helix</keyword>
<evidence type="ECO:0000256" key="1">
    <source>
        <dbReference type="SAM" id="Phobius"/>
    </source>
</evidence>
<dbReference type="InterPro" id="IPR001173">
    <property type="entry name" value="Glyco_trans_2-like"/>
</dbReference>
<dbReference type="Gene3D" id="3.90.550.10">
    <property type="entry name" value="Spore Coat Polysaccharide Biosynthesis Protein SpsA, Chain A"/>
    <property type="match status" value="1"/>
</dbReference>
<dbReference type="KEGG" id="mbr:MONBRDRAFT_37033"/>
<dbReference type="AlphaFoldDB" id="A9UZ62"/>